<gene>
    <name evidence="2" type="ORF">P8935_10810</name>
</gene>
<dbReference type="SMART" id="SM00849">
    <property type="entry name" value="Lactamase_B"/>
    <property type="match status" value="1"/>
</dbReference>
<name>A0AAU7DQ31_9BACT</name>
<evidence type="ECO:0000313" key="2">
    <source>
        <dbReference type="EMBL" id="XBH19784.1"/>
    </source>
</evidence>
<dbReference type="InterPro" id="IPR036866">
    <property type="entry name" value="RibonucZ/Hydroxyglut_hydro"/>
</dbReference>
<dbReference type="PANTHER" id="PTHR15032">
    <property type="entry name" value="N-ACYL-PHOSPHATIDYLETHANOLAMINE-HYDROLYZING PHOSPHOLIPASE D"/>
    <property type="match status" value="1"/>
</dbReference>
<organism evidence="2">
    <name type="scientific">Telmatobacter sp. DSM 110680</name>
    <dbReference type="NCBI Taxonomy" id="3036704"/>
    <lineage>
        <taxon>Bacteria</taxon>
        <taxon>Pseudomonadati</taxon>
        <taxon>Acidobacteriota</taxon>
        <taxon>Terriglobia</taxon>
        <taxon>Terriglobales</taxon>
        <taxon>Acidobacteriaceae</taxon>
        <taxon>Telmatobacter</taxon>
    </lineage>
</organism>
<dbReference type="AlphaFoldDB" id="A0AAU7DQ31"/>
<evidence type="ECO:0000259" key="1">
    <source>
        <dbReference type="SMART" id="SM00849"/>
    </source>
</evidence>
<dbReference type="RefSeq" id="WP_348265005.1">
    <property type="nucleotide sequence ID" value="NZ_CP121196.1"/>
</dbReference>
<reference evidence="2" key="1">
    <citation type="submission" date="2023-03" db="EMBL/GenBank/DDBJ databases">
        <title>Edaphobacter sp.</title>
        <authorList>
            <person name="Huber K.J."/>
            <person name="Papendorf J."/>
            <person name="Pilke C."/>
            <person name="Bunk B."/>
            <person name="Sproeer C."/>
            <person name="Pester M."/>
        </authorList>
    </citation>
    <scope>NUCLEOTIDE SEQUENCE</scope>
    <source>
        <strain evidence="2">DSM 110680</strain>
    </source>
</reference>
<dbReference type="Pfam" id="PF12706">
    <property type="entry name" value="Lactamase_B_2"/>
    <property type="match status" value="1"/>
</dbReference>
<dbReference type="GO" id="GO:0005737">
    <property type="term" value="C:cytoplasm"/>
    <property type="evidence" value="ECO:0007669"/>
    <property type="project" value="TreeGrafter"/>
</dbReference>
<sequence>MSEAKDLLLSALTIKNPSGAFLANRYYAGPLTDHFDGKQFYHPGLPSTDKSLCDLLRWKLFSRPARWPDTIEARSGLRPDARVEGLRITAIGHSSLLIQTAGVNILVDPVWSDRTSPFTWTGPMRHNPPAVSLTDLPPIHAVLVTHNHYDHMDTATISALWHQHKPTVISPLGNDAVIRKDAPEVQVQTGDWWQSFTLSDQVQATIVPAYHWSARNLGDRRLALWGGFILDTPAGTIYCAGDTAYQDGKIFTEIRSRRGAPLVAILPIGAYDPRWFMSTQHTNPDEAVQIAIDIGAKHLLGVHWATFQLTDEPWEEPAQLLDAAMRDRNPQSLTAQAVRPGDIWEV</sequence>
<feature type="domain" description="Metallo-beta-lactamase" evidence="1">
    <location>
        <begin position="92"/>
        <end position="298"/>
    </location>
</feature>
<dbReference type="Gene3D" id="3.60.15.10">
    <property type="entry name" value="Ribonuclease Z/Hydroxyacylglutathione hydrolase-like"/>
    <property type="match status" value="1"/>
</dbReference>
<proteinExistence type="predicted"/>
<dbReference type="PANTHER" id="PTHR15032:SF4">
    <property type="entry name" value="N-ACYL-PHOSPHATIDYLETHANOLAMINE-HYDROLYZING PHOSPHOLIPASE D"/>
    <property type="match status" value="1"/>
</dbReference>
<accession>A0AAU7DQ31</accession>
<dbReference type="InterPro" id="IPR001279">
    <property type="entry name" value="Metallo-B-lactamas"/>
</dbReference>
<dbReference type="SUPFAM" id="SSF56281">
    <property type="entry name" value="Metallo-hydrolase/oxidoreductase"/>
    <property type="match status" value="1"/>
</dbReference>
<dbReference type="EMBL" id="CP121196">
    <property type="protein sequence ID" value="XBH19784.1"/>
    <property type="molecule type" value="Genomic_DNA"/>
</dbReference>
<protein>
    <submittedName>
        <fullName evidence="2">MBL fold metallo-hydrolase</fullName>
    </submittedName>
</protein>